<dbReference type="EMBL" id="JBHULC010000006">
    <property type="protein sequence ID" value="MFD2520575.1"/>
    <property type="molecule type" value="Genomic_DNA"/>
</dbReference>
<proteinExistence type="predicted"/>
<name>A0ABW5J4I0_9BACT</name>
<gene>
    <name evidence="1" type="ORF">ACFSR2_06750</name>
</gene>
<reference evidence="2" key="1">
    <citation type="journal article" date="2019" name="Int. J. Syst. Evol. Microbiol.">
        <title>The Global Catalogue of Microorganisms (GCM) 10K type strain sequencing project: providing services to taxonomists for standard genome sequencing and annotation.</title>
        <authorList>
            <consortium name="The Broad Institute Genomics Platform"/>
            <consortium name="The Broad Institute Genome Sequencing Center for Infectious Disease"/>
            <person name="Wu L."/>
            <person name="Ma J."/>
        </authorList>
    </citation>
    <scope>NUCLEOTIDE SEQUENCE [LARGE SCALE GENOMIC DNA]</scope>
    <source>
        <strain evidence="2">KCTC 52344</strain>
    </source>
</reference>
<accession>A0ABW5J4I0</accession>
<protein>
    <submittedName>
        <fullName evidence="1">Alkaline phosphatase family protein</fullName>
    </submittedName>
</protein>
<dbReference type="InterPro" id="IPR002591">
    <property type="entry name" value="Phosphodiest/P_Trfase"/>
</dbReference>
<comment type="caution">
    <text evidence="1">The sequence shown here is derived from an EMBL/GenBank/DDBJ whole genome shotgun (WGS) entry which is preliminary data.</text>
</comment>
<keyword evidence="2" id="KW-1185">Reference proteome</keyword>
<organism evidence="1 2">
    <name type="scientific">Emticicia soli</name>
    <dbReference type="NCBI Taxonomy" id="2027878"/>
    <lineage>
        <taxon>Bacteria</taxon>
        <taxon>Pseudomonadati</taxon>
        <taxon>Bacteroidota</taxon>
        <taxon>Cytophagia</taxon>
        <taxon>Cytophagales</taxon>
        <taxon>Leadbetterellaceae</taxon>
        <taxon>Emticicia</taxon>
    </lineage>
</organism>
<dbReference type="SUPFAM" id="SSF53649">
    <property type="entry name" value="Alkaline phosphatase-like"/>
    <property type="match status" value="1"/>
</dbReference>
<dbReference type="PANTHER" id="PTHR10151:SF120">
    <property type="entry name" value="BIS(5'-ADENOSYL)-TRIPHOSPHATASE"/>
    <property type="match status" value="1"/>
</dbReference>
<evidence type="ECO:0000313" key="2">
    <source>
        <dbReference type="Proteomes" id="UP001597510"/>
    </source>
</evidence>
<dbReference type="InterPro" id="IPR017850">
    <property type="entry name" value="Alkaline_phosphatase_core_sf"/>
</dbReference>
<dbReference type="Gene3D" id="3.40.720.10">
    <property type="entry name" value="Alkaline Phosphatase, subunit A"/>
    <property type="match status" value="1"/>
</dbReference>
<sequence length="310" mass="34963">MKSVKVIYFTLLYFHLASAGLFAQRVVVIGLDGFGTEGYKASKHPNIDALVAEGVLSLTTRPVMPSVTMPNWTSHLSGAGPEEHGVVNNNWTIDNHQLQPIEADKEGFYPSIFKLLKDQVPNVKTAFYYNWGNLIKSFNKNYLDEVSFEDGYGYKNNYQKAHDFIVKHQQEPTMVFLYTVHTDHAGHTYKWMSPQYIAAIEEADSVIGKLTTQLKAENLYKDTHFMLITDHGGIEAGHGGVTMSEMQIPWAATGPQINKLGLADYPNSNKNTSLVIANIFNLKDIPNSWSGVLPEMILKKKNKKMKRFFR</sequence>
<dbReference type="Pfam" id="PF01663">
    <property type="entry name" value="Phosphodiest"/>
    <property type="match status" value="1"/>
</dbReference>
<dbReference type="RefSeq" id="WP_340239699.1">
    <property type="nucleotide sequence ID" value="NZ_JBBEWC010000014.1"/>
</dbReference>
<dbReference type="Proteomes" id="UP001597510">
    <property type="component" value="Unassembled WGS sequence"/>
</dbReference>
<evidence type="ECO:0000313" key="1">
    <source>
        <dbReference type="EMBL" id="MFD2520575.1"/>
    </source>
</evidence>
<dbReference type="PANTHER" id="PTHR10151">
    <property type="entry name" value="ECTONUCLEOTIDE PYROPHOSPHATASE/PHOSPHODIESTERASE"/>
    <property type="match status" value="1"/>
</dbReference>